<dbReference type="InterPro" id="IPR015422">
    <property type="entry name" value="PyrdxlP-dep_Trfase_small"/>
</dbReference>
<dbReference type="Gene3D" id="3.90.1150.10">
    <property type="entry name" value="Aspartate Aminotransferase, domain 1"/>
    <property type="match status" value="1"/>
</dbReference>
<dbReference type="eggNOG" id="KOG2142">
    <property type="taxonomic scope" value="Eukaryota"/>
</dbReference>
<evidence type="ECO:0000313" key="2">
    <source>
        <dbReference type="EMBL" id="ERN19418.1"/>
    </source>
</evidence>
<dbReference type="OMA" id="QACFHGC"/>
<keyword evidence="3" id="KW-1185">Reference proteome</keyword>
<dbReference type="InterPro" id="IPR015421">
    <property type="entry name" value="PyrdxlP-dep_Trfase_major"/>
</dbReference>
<accession>U5DG62</accession>
<evidence type="ECO:0008006" key="4">
    <source>
        <dbReference type="Google" id="ProtNLM"/>
    </source>
</evidence>
<proteinExistence type="predicted"/>
<gene>
    <name evidence="2" type="ORF">AMTR_s00069p00166870</name>
</gene>
<dbReference type="EMBL" id="KI392069">
    <property type="protein sequence ID" value="ERN19418.1"/>
    <property type="molecule type" value="Genomic_DNA"/>
</dbReference>
<evidence type="ECO:0000256" key="1">
    <source>
        <dbReference type="SAM" id="MobiDB-lite"/>
    </source>
</evidence>
<dbReference type="Proteomes" id="UP000017836">
    <property type="component" value="Unassembled WGS sequence"/>
</dbReference>
<dbReference type="PANTHER" id="PTHR14237:SF88">
    <property type="entry name" value="PYRIDOXAL PHOSPHATE (PLP)-DEPENDENT TRANSFERASES SUPERFAMILY PROTEIN"/>
    <property type="match status" value="1"/>
</dbReference>
<dbReference type="STRING" id="13333.U5DG62"/>
<dbReference type="Gramene" id="ERN19418">
    <property type="protein sequence ID" value="ERN19418"/>
    <property type="gene ID" value="AMTR_s00069p00166870"/>
</dbReference>
<dbReference type="Gene3D" id="3.40.640.10">
    <property type="entry name" value="Type I PLP-dependent aspartate aminotransferase-like (Major domain)"/>
    <property type="match status" value="1"/>
</dbReference>
<sequence length="537" mass="61136">MLASSSSSAPASYASPFFNISYKSASPTIQFPEEKVRNGDLESSIRERIMKFLHISESDYIMVFTVNRASAFSLLAESYPFQKSKRLLTVYDYHSEGLNAMVESSKKRGARILSASFTWPCLRIHSQKLKKLMVNQKRQKKRKQGLFVFPLQSRLSGARYSYLWMSRARENGWDVLLDACSLGPKDMDTLGLSLFQPEFVVCSFFKVFGEDPSGFSCLFVNKTRASALQAPKSIRIIRIVPAKNQSWSKEDESSSSSKENITHILESEMRHEEDNLSYESSFSGPLSLKPINHQGERNEQEASPQLGAPVENVSNRETPSEIVESEDTIVIQKKKTTITKTEMHQNTEKGTRRLEIECRCLDHADKLGLPLISSRVRYLVNWLVTALLKLRHPNSEAGGLPLVRIYGPRIKFNRGPAVAFNVFDWKGEKVEPVLVQKLADRSNLSLSYCSLCNIWFQDKHEEDKEVTVEATAQEATLAGKREKVDLGVTVVTVTVSFLSNFEDMYRLWAFVARFLDADFVEKERWRYLGLNQKMIEV</sequence>
<dbReference type="InterPro" id="IPR015424">
    <property type="entry name" value="PyrdxlP-dep_Trfase"/>
</dbReference>
<reference evidence="3" key="1">
    <citation type="journal article" date="2013" name="Science">
        <title>The Amborella genome and the evolution of flowering plants.</title>
        <authorList>
            <consortium name="Amborella Genome Project"/>
        </authorList>
    </citation>
    <scope>NUCLEOTIDE SEQUENCE [LARGE SCALE GENOMIC DNA]</scope>
</reference>
<feature type="region of interest" description="Disordered" evidence="1">
    <location>
        <begin position="269"/>
        <end position="322"/>
    </location>
</feature>
<evidence type="ECO:0000313" key="3">
    <source>
        <dbReference type="Proteomes" id="UP000017836"/>
    </source>
</evidence>
<protein>
    <recommendedName>
        <fullName evidence="4">Aminotransferase class V domain-containing protein</fullName>
    </recommendedName>
</protein>
<dbReference type="SUPFAM" id="SSF53383">
    <property type="entry name" value="PLP-dependent transferases"/>
    <property type="match status" value="1"/>
</dbReference>
<dbReference type="HOGENOM" id="CLU_015216_0_0_1"/>
<organism evidence="2 3">
    <name type="scientific">Amborella trichopoda</name>
    <dbReference type="NCBI Taxonomy" id="13333"/>
    <lineage>
        <taxon>Eukaryota</taxon>
        <taxon>Viridiplantae</taxon>
        <taxon>Streptophyta</taxon>
        <taxon>Embryophyta</taxon>
        <taxon>Tracheophyta</taxon>
        <taxon>Spermatophyta</taxon>
        <taxon>Magnoliopsida</taxon>
        <taxon>Amborellales</taxon>
        <taxon>Amborellaceae</taxon>
        <taxon>Amborella</taxon>
    </lineage>
</organism>
<dbReference type="PANTHER" id="PTHR14237">
    <property type="entry name" value="MOLYBDOPTERIN COFACTOR SULFURASE MOSC"/>
    <property type="match status" value="1"/>
</dbReference>
<dbReference type="AlphaFoldDB" id="U5DG62"/>
<name>U5DG62_AMBTC</name>